<dbReference type="AlphaFoldDB" id="A0A3R8QCY6"/>
<feature type="transmembrane region" description="Helical" evidence="1">
    <location>
        <begin position="12"/>
        <end position="31"/>
    </location>
</feature>
<keyword evidence="1" id="KW-1133">Transmembrane helix</keyword>
<evidence type="ECO:0000256" key="1">
    <source>
        <dbReference type="SAM" id="Phobius"/>
    </source>
</evidence>
<feature type="transmembrane region" description="Helical" evidence="1">
    <location>
        <begin position="175"/>
        <end position="195"/>
    </location>
</feature>
<keyword evidence="1" id="KW-0812">Transmembrane</keyword>
<proteinExistence type="predicted"/>
<feature type="transmembrane region" description="Helical" evidence="1">
    <location>
        <begin position="201"/>
        <end position="221"/>
    </location>
</feature>
<evidence type="ECO:0000313" key="3">
    <source>
        <dbReference type="Proteomes" id="UP000276526"/>
    </source>
</evidence>
<reference evidence="2 3" key="1">
    <citation type="submission" date="2018-01" db="EMBL/GenBank/DDBJ databases">
        <title>Twenty Corynebacterium bovis Genomes.</title>
        <authorList>
            <person name="Gulvik C.A."/>
        </authorList>
    </citation>
    <scope>NUCLEOTIDE SEQUENCE [LARGE SCALE GENOMIC DNA]</scope>
    <source>
        <strain evidence="2 3">F6900</strain>
    </source>
</reference>
<feature type="transmembrane region" description="Helical" evidence="1">
    <location>
        <begin position="98"/>
        <end position="127"/>
    </location>
</feature>
<keyword evidence="1" id="KW-0472">Membrane</keyword>
<gene>
    <name evidence="2" type="ORF">CXF48_10895</name>
</gene>
<evidence type="ECO:0008006" key="4">
    <source>
        <dbReference type="Google" id="ProtNLM"/>
    </source>
</evidence>
<organism evidence="2 3">
    <name type="scientific">Corynebacterium bovis</name>
    <dbReference type="NCBI Taxonomy" id="36808"/>
    <lineage>
        <taxon>Bacteria</taxon>
        <taxon>Bacillati</taxon>
        <taxon>Actinomycetota</taxon>
        <taxon>Actinomycetes</taxon>
        <taxon>Mycobacteriales</taxon>
        <taxon>Corynebacteriaceae</taxon>
        <taxon>Corynebacterium</taxon>
    </lineage>
</organism>
<dbReference type="RefSeq" id="WP_125172901.1">
    <property type="nucleotide sequence ID" value="NZ_JAPJOD010000129.1"/>
</dbReference>
<accession>A0A3R8QCY6</accession>
<dbReference type="EMBL" id="PQNK01000027">
    <property type="protein sequence ID" value="RRO85422.1"/>
    <property type="molecule type" value="Genomic_DNA"/>
</dbReference>
<dbReference type="Proteomes" id="UP000276526">
    <property type="component" value="Unassembled WGS sequence"/>
</dbReference>
<comment type="caution">
    <text evidence="2">The sequence shown here is derived from an EMBL/GenBank/DDBJ whole genome shotgun (WGS) entry which is preliminary data.</text>
</comment>
<feature type="transmembrane region" description="Helical" evidence="1">
    <location>
        <begin position="51"/>
        <end position="77"/>
    </location>
</feature>
<sequence length="231" mass="24473">MIATELKQYRSTLVYLFLAGFIPVLLFLYFFGAISRADSDPEAAAFLDYHLVVNLSLTVTLAVVSVTGAVVFARSVIADYVGDRRIALYMYPYGRSPLFTAKTLAALIAMGMAAVGTVAGIIVFIVAQQAWAVIPDMPLAEALVFAFGASVSTAILSLALTVLSGCIGMWWRSPLGCLITGVILVCICGNSVGMSSTSSLGVSWLTTGVAVVLALVGVFVIRRRTDTDDIL</sequence>
<name>A0A3R8QCY6_9CORY</name>
<feature type="transmembrane region" description="Helical" evidence="1">
    <location>
        <begin position="139"/>
        <end position="163"/>
    </location>
</feature>
<evidence type="ECO:0000313" key="2">
    <source>
        <dbReference type="EMBL" id="RRO85422.1"/>
    </source>
</evidence>
<protein>
    <recommendedName>
        <fullName evidence="4">ABC transporter permease</fullName>
    </recommendedName>
</protein>